<protein>
    <recommendedName>
        <fullName evidence="3">Class I SAM-dependent methyltransferase</fullName>
    </recommendedName>
</protein>
<evidence type="ECO:0008006" key="3">
    <source>
        <dbReference type="Google" id="ProtNLM"/>
    </source>
</evidence>
<dbReference type="EMBL" id="CP000859">
    <property type="protein sequence ID" value="ABW67904.1"/>
    <property type="molecule type" value="Genomic_DNA"/>
</dbReference>
<dbReference type="OrthoDB" id="5329963at2"/>
<reference evidence="1 2" key="1">
    <citation type="submission" date="2007-10" db="EMBL/GenBank/DDBJ databases">
        <title>Complete sequence of Desulfococcus oleovorans Hxd3.</title>
        <authorList>
            <consortium name="US DOE Joint Genome Institute"/>
            <person name="Copeland A."/>
            <person name="Lucas S."/>
            <person name="Lapidus A."/>
            <person name="Barry K."/>
            <person name="Glavina del Rio T."/>
            <person name="Dalin E."/>
            <person name="Tice H."/>
            <person name="Pitluck S."/>
            <person name="Kiss H."/>
            <person name="Brettin T."/>
            <person name="Bruce D."/>
            <person name="Detter J.C."/>
            <person name="Han C."/>
            <person name="Schmutz J."/>
            <person name="Larimer F."/>
            <person name="Land M."/>
            <person name="Hauser L."/>
            <person name="Kyrpides N."/>
            <person name="Kim E."/>
            <person name="Wawrik B."/>
            <person name="Richardson P."/>
        </authorList>
    </citation>
    <scope>NUCLEOTIDE SEQUENCE [LARGE SCALE GENOMIC DNA]</scope>
    <source>
        <strain evidence="2">DSM 6200 / JCM 39069 / Hxd3</strain>
    </source>
</reference>
<dbReference type="Gene3D" id="3.40.50.150">
    <property type="entry name" value="Vaccinia Virus protein VP39"/>
    <property type="match status" value="1"/>
</dbReference>
<evidence type="ECO:0000313" key="2">
    <source>
        <dbReference type="Proteomes" id="UP000008561"/>
    </source>
</evidence>
<keyword evidence="2" id="KW-1185">Reference proteome</keyword>
<sequence length="219" mass="25275">MTQTWQRIIRIPVLWYRSVQDRLRQQRQKNELEEWEKKGRPAPPPHIIKQRMLAEYAGRFGLKILVETGTFYGDMVDAMKNTFERVYSIELSPALYQRAAERFRKFSHIKLIQGDSGTELGNLMATIDKPALFWLDGHYSAGETAKGEKETPVFEELGHIFNTTEQGHVILIDDARCFGTYPAYPTMEELTGFIRSKRPEAGIEVRDDSIRITPPRAAE</sequence>
<dbReference type="Proteomes" id="UP000008561">
    <property type="component" value="Chromosome"/>
</dbReference>
<organism evidence="1 2">
    <name type="scientific">Desulfosudis oleivorans (strain DSM 6200 / JCM 39069 / Hxd3)</name>
    <name type="common">Desulfococcus oleovorans</name>
    <dbReference type="NCBI Taxonomy" id="96561"/>
    <lineage>
        <taxon>Bacteria</taxon>
        <taxon>Pseudomonadati</taxon>
        <taxon>Thermodesulfobacteriota</taxon>
        <taxon>Desulfobacteria</taxon>
        <taxon>Desulfobacterales</taxon>
        <taxon>Desulfosudaceae</taxon>
        <taxon>Desulfosudis</taxon>
    </lineage>
</organism>
<accession>A8ZTX1</accession>
<dbReference type="STRING" id="96561.Dole_2100"/>
<dbReference type="KEGG" id="dol:Dole_2100"/>
<gene>
    <name evidence="1" type="ordered locus">Dole_2100</name>
</gene>
<proteinExistence type="predicted"/>
<dbReference type="RefSeq" id="WP_012175516.1">
    <property type="nucleotide sequence ID" value="NC_009943.1"/>
</dbReference>
<dbReference type="InterPro" id="IPR029063">
    <property type="entry name" value="SAM-dependent_MTases_sf"/>
</dbReference>
<evidence type="ECO:0000313" key="1">
    <source>
        <dbReference type="EMBL" id="ABW67904.1"/>
    </source>
</evidence>
<dbReference type="SUPFAM" id="SSF53335">
    <property type="entry name" value="S-adenosyl-L-methionine-dependent methyltransferases"/>
    <property type="match status" value="1"/>
</dbReference>
<dbReference type="AlphaFoldDB" id="A8ZTX1"/>
<dbReference type="eggNOG" id="COG2518">
    <property type="taxonomic scope" value="Bacteria"/>
</dbReference>
<dbReference type="HOGENOM" id="CLU_107593_0_0_7"/>
<name>A8ZTX1_DESOH</name>